<protein>
    <recommendedName>
        <fullName evidence="3">Poly(Glycerol-phosphate) alpha-glucosyltransferase</fullName>
    </recommendedName>
</protein>
<dbReference type="AlphaFoldDB" id="A0A1U7PLL5"/>
<dbReference type="Gene3D" id="1.50.10.10">
    <property type="match status" value="1"/>
</dbReference>
<keyword evidence="2" id="KW-1185">Reference proteome</keyword>
<organism evidence="1 2">
    <name type="scientific">Edaphobacillus lindanitolerans</name>
    <dbReference type="NCBI Taxonomy" id="550447"/>
    <lineage>
        <taxon>Bacteria</taxon>
        <taxon>Bacillati</taxon>
        <taxon>Bacillota</taxon>
        <taxon>Bacilli</taxon>
        <taxon>Bacillales</taxon>
        <taxon>Bacillaceae</taxon>
        <taxon>Edaphobacillus</taxon>
    </lineage>
</organism>
<proteinExistence type="predicted"/>
<gene>
    <name evidence="1" type="ORF">SAMN05428946_1092</name>
</gene>
<dbReference type="SUPFAM" id="SSF48208">
    <property type="entry name" value="Six-hairpin glycosidases"/>
    <property type="match status" value="1"/>
</dbReference>
<dbReference type="EMBL" id="FTPL01000001">
    <property type="protein sequence ID" value="SIT74601.1"/>
    <property type="molecule type" value="Genomic_DNA"/>
</dbReference>
<dbReference type="OrthoDB" id="9810718at2"/>
<dbReference type="STRING" id="550447.SAMN05428946_1092"/>
<evidence type="ECO:0000313" key="2">
    <source>
        <dbReference type="Proteomes" id="UP000187550"/>
    </source>
</evidence>
<reference evidence="2" key="1">
    <citation type="submission" date="2017-01" db="EMBL/GenBank/DDBJ databases">
        <authorList>
            <person name="Varghese N."/>
            <person name="Submissions S."/>
        </authorList>
    </citation>
    <scope>NUCLEOTIDE SEQUENCE [LARGE SCALE GENOMIC DNA]</scope>
    <source>
        <strain evidence="2">MNA4</strain>
    </source>
</reference>
<evidence type="ECO:0008006" key="3">
    <source>
        <dbReference type="Google" id="ProtNLM"/>
    </source>
</evidence>
<evidence type="ECO:0000313" key="1">
    <source>
        <dbReference type="EMBL" id="SIT74601.1"/>
    </source>
</evidence>
<dbReference type="GO" id="GO:0005975">
    <property type="term" value="P:carbohydrate metabolic process"/>
    <property type="evidence" value="ECO:0007669"/>
    <property type="project" value="InterPro"/>
</dbReference>
<dbReference type="InterPro" id="IPR008928">
    <property type="entry name" value="6-hairpin_glycosidase_sf"/>
</dbReference>
<dbReference type="Proteomes" id="UP000187550">
    <property type="component" value="Unassembled WGS sequence"/>
</dbReference>
<dbReference type="InterPro" id="IPR012341">
    <property type="entry name" value="6hp_glycosidase-like_sf"/>
</dbReference>
<accession>A0A1U7PLL5</accession>
<dbReference type="RefSeq" id="WP_076757301.1">
    <property type="nucleotide sequence ID" value="NZ_FTPL01000001.1"/>
</dbReference>
<name>A0A1U7PLL5_9BACI</name>
<sequence>METNRAYLQRRLSELEQYFLEKIRNGELKPAGTLEETQWIVFLSIGNPTIRAKVVKAASSDFRQAFDRVSGKAEQLVTKNNLMPDWIKVDVVSEKRAMPFSELDLLIKKTRKNYFRHGISFDGEFRTAFLEQEINGNAMIKAAPKQPLALDDQNINRYLSYRDSRAAIFSTHALRDSEVWIFRTMAAFAERETGQIRPLYNGDRTNGIRLATDKREEIRHLIEGSTGFLTRNVKQDGQFEYGYFAAFAKRIGTYNILRHASSLYAMLEGYEVTGKKETMEAVERGLEYLIREALVYKNEGTEKTAFIVDYANGSEIKLGSNATAILALSKYMDVTGSKRYITEARALAKGIIKMKTVSGGFVHVLSYPSLEIKELHRIIYYEGEAVFALLRLYAIDRQPEWLQEAKASFDYFIRNRYWTHHDHWLSYAVNELTLYEPEPTYFEFGLKNCQDKLGFIYHRETTYPTFLELTMAAYKMIKTMQRQGQHGLLDTFNVKDLEDTIERRAEYQRVGYFYPELAMYMKQPGLVLDGFFIRHHSFRVRIDDVEHYLSGYCQYYHDRLPDLPIGYEPEMIKI</sequence>